<evidence type="ECO:0000313" key="1">
    <source>
        <dbReference type="EMBL" id="SFQ17886.1"/>
    </source>
</evidence>
<reference evidence="2" key="1">
    <citation type="submission" date="2016-10" db="EMBL/GenBank/DDBJ databases">
        <authorList>
            <person name="Varghese N."/>
            <person name="Submissions S."/>
        </authorList>
    </citation>
    <scope>NUCLEOTIDE SEQUENCE [LARGE SCALE GENOMIC DNA]</scope>
    <source>
        <strain evidence="2">DSM 17834</strain>
    </source>
</reference>
<dbReference type="Proteomes" id="UP000198784">
    <property type="component" value="Unassembled WGS sequence"/>
</dbReference>
<sequence>MTLGQSKARLEQAEARALGYATVEHQTVGSNVKRVVFLPAGPGVWVFFEPAVALSSVCSIDTQSEDLPDLQPPKYAMLALPLV</sequence>
<organism evidence="1 2">
    <name type="scientific">Pseudomonas borbori</name>
    <dbReference type="NCBI Taxonomy" id="289003"/>
    <lineage>
        <taxon>Bacteria</taxon>
        <taxon>Pseudomonadati</taxon>
        <taxon>Pseudomonadota</taxon>
        <taxon>Gammaproteobacteria</taxon>
        <taxon>Pseudomonadales</taxon>
        <taxon>Pseudomonadaceae</taxon>
        <taxon>Pseudomonas</taxon>
    </lineage>
</organism>
<dbReference type="EMBL" id="FOWX01000038">
    <property type="protein sequence ID" value="SFQ17886.1"/>
    <property type="molecule type" value="Genomic_DNA"/>
</dbReference>
<accession>A0A1I5WEQ9</accession>
<dbReference type="AlphaFoldDB" id="A0A1I5WEQ9"/>
<name>A0A1I5WEQ9_9PSED</name>
<gene>
    <name evidence="1" type="ORF">SAMN05216190_13839</name>
</gene>
<proteinExistence type="predicted"/>
<protein>
    <submittedName>
        <fullName evidence="1">Uncharacterized protein</fullName>
    </submittedName>
</protein>
<keyword evidence="2" id="KW-1185">Reference proteome</keyword>
<evidence type="ECO:0000313" key="2">
    <source>
        <dbReference type="Proteomes" id="UP000198784"/>
    </source>
</evidence>